<accession>A0A8J5TV55</accession>
<sequence>MSDRNNNTPQSKKDPKAMGDSEQLVCAGSQSGQHESTAQGARSACGADKLSVDWQFLRSLGISADVVRKLPSVEGKIGQVSMCVLHRRSGREVKPLLALYNSPEQYAFNFILENRDQLPQLLELTKQIGGPGQMFSGHRRFMTRDSPFLRTLYDMEGMEGVAEMASRSTGSLPATGQVSQQGSGQMQIGGVADREPQSQGGGQDQDAHPNKRLKRVQCVGCGSDKHRLSDCLKAGDDGLMKGCPRCNTASHNASNCRCVKTDKDRFVWFVKKRCNMPSFLDFNTWYRLASAKGGLTAQDRFPWTAEFTKFIADDIEQFQNDLDTLGLEGEFKVPEDPGLLGWRAVETYHQRRAREDQKALDASQETVVVDGVVMNKKRAAMILS</sequence>
<reference evidence="2" key="1">
    <citation type="submission" date="2021-04" db="EMBL/GenBank/DDBJ databases">
        <title>First draft genome resource for Brassicaceae pathogens Fusarium oxysporum f. sp. raphani and Fusarium oxysporum f. sp. rapae.</title>
        <authorList>
            <person name="Asai S."/>
        </authorList>
    </citation>
    <scope>NUCLEOTIDE SEQUENCE</scope>
    <source>
        <strain evidence="2">Tf1208</strain>
    </source>
</reference>
<feature type="region of interest" description="Disordered" evidence="1">
    <location>
        <begin position="1"/>
        <end position="40"/>
    </location>
</feature>
<evidence type="ECO:0008006" key="4">
    <source>
        <dbReference type="Google" id="ProtNLM"/>
    </source>
</evidence>
<comment type="caution">
    <text evidence="2">The sequence shown here is derived from an EMBL/GenBank/DDBJ whole genome shotgun (WGS) entry which is preliminary data.</text>
</comment>
<proteinExistence type="predicted"/>
<gene>
    <name evidence="2" type="ORF">Forpe1208_v003816</name>
</gene>
<evidence type="ECO:0000313" key="3">
    <source>
        <dbReference type="Proteomes" id="UP000694050"/>
    </source>
</evidence>
<evidence type="ECO:0000256" key="1">
    <source>
        <dbReference type="SAM" id="MobiDB-lite"/>
    </source>
</evidence>
<name>A0A8J5TV55_FUSOX</name>
<protein>
    <recommendedName>
        <fullName evidence="4">CCHC-type domain-containing protein</fullName>
    </recommendedName>
</protein>
<feature type="compositionally biased region" description="Polar residues" evidence="1">
    <location>
        <begin position="1"/>
        <end position="10"/>
    </location>
</feature>
<dbReference type="AlphaFoldDB" id="A0A8J5TV55"/>
<feature type="compositionally biased region" description="Polar residues" evidence="1">
    <location>
        <begin position="28"/>
        <end position="40"/>
    </location>
</feature>
<dbReference type="Proteomes" id="UP000694050">
    <property type="component" value="Unassembled WGS sequence"/>
</dbReference>
<evidence type="ECO:0000313" key="2">
    <source>
        <dbReference type="EMBL" id="KAG7417455.1"/>
    </source>
</evidence>
<dbReference type="EMBL" id="JAELUQ010000003">
    <property type="protein sequence ID" value="KAG7417455.1"/>
    <property type="molecule type" value="Genomic_DNA"/>
</dbReference>
<organism evidence="2 3">
    <name type="scientific">Fusarium oxysporum f. sp. rapae</name>
    <dbReference type="NCBI Taxonomy" id="485398"/>
    <lineage>
        <taxon>Eukaryota</taxon>
        <taxon>Fungi</taxon>
        <taxon>Dikarya</taxon>
        <taxon>Ascomycota</taxon>
        <taxon>Pezizomycotina</taxon>
        <taxon>Sordariomycetes</taxon>
        <taxon>Hypocreomycetidae</taxon>
        <taxon>Hypocreales</taxon>
        <taxon>Nectriaceae</taxon>
        <taxon>Fusarium</taxon>
        <taxon>Fusarium oxysporum species complex</taxon>
    </lineage>
</organism>
<feature type="region of interest" description="Disordered" evidence="1">
    <location>
        <begin position="164"/>
        <end position="209"/>
    </location>
</feature>
<feature type="compositionally biased region" description="Low complexity" evidence="1">
    <location>
        <begin position="176"/>
        <end position="191"/>
    </location>
</feature>